<evidence type="ECO:0000313" key="2">
    <source>
        <dbReference type="EMBL" id="OFE42743.1"/>
    </source>
</evidence>
<sequence>MKTGKRTITKRLRFLALQEQQLDQLLIANSMNFTDFVHWLIGQAFMKTQHTVPKETEGIAQPEPEIKKRHRRPEKILQRPAPKADPKLLLELGRIGNNLNQMARALNIIKNANPQEQQKLDIFSVLLVLRGIQTELEQVFPALPKIGRQSPDRLQKQLEDLNVDQALPSIVLAEQDESAY</sequence>
<dbReference type="STRING" id="202956.BJN41_12580"/>
<dbReference type="EMBL" id="MKQS01000026">
    <property type="protein sequence ID" value="OFE42743.1"/>
    <property type="molecule type" value="Genomic_DNA"/>
</dbReference>
<evidence type="ECO:0000313" key="3">
    <source>
        <dbReference type="Proteomes" id="UP000186931"/>
    </source>
</evidence>
<dbReference type="Proteomes" id="UP000186931">
    <property type="component" value="Unassembled WGS sequence"/>
</dbReference>
<accession>A0A1E8E0J4</accession>
<comment type="caution">
    <text evidence="2">The sequence shown here is derived from an EMBL/GenBank/DDBJ whole genome shotgun (WGS) entry which is preliminary data.</text>
</comment>
<name>A0A1E8E0J4_9GAMM</name>
<gene>
    <name evidence="2" type="ORF">BJN41_12580</name>
</gene>
<dbReference type="InterPro" id="IPR008687">
    <property type="entry name" value="MobC"/>
</dbReference>
<dbReference type="RefSeq" id="WP_004977505.1">
    <property type="nucleotide sequence ID" value="NZ_BBNL01000041.1"/>
</dbReference>
<organism evidence="2 3">
    <name type="scientific">Acinetobacter towneri</name>
    <dbReference type="NCBI Taxonomy" id="202956"/>
    <lineage>
        <taxon>Bacteria</taxon>
        <taxon>Pseudomonadati</taxon>
        <taxon>Pseudomonadota</taxon>
        <taxon>Gammaproteobacteria</taxon>
        <taxon>Moraxellales</taxon>
        <taxon>Moraxellaceae</taxon>
        <taxon>Acinetobacter</taxon>
    </lineage>
</organism>
<evidence type="ECO:0000259" key="1">
    <source>
        <dbReference type="Pfam" id="PF05713"/>
    </source>
</evidence>
<dbReference type="AlphaFoldDB" id="A0A1E8E0J4"/>
<proteinExistence type="predicted"/>
<dbReference type="Pfam" id="PF05713">
    <property type="entry name" value="MobC"/>
    <property type="match status" value="1"/>
</dbReference>
<dbReference type="eggNOG" id="ENOG5031RD7">
    <property type="taxonomic scope" value="Bacteria"/>
</dbReference>
<reference evidence="2 3" key="1">
    <citation type="submission" date="2016-10" db="EMBL/GenBank/DDBJ databases">
        <title>Genome of airborne Acinetobacter sp. 5-2Ac02 in the hospital environment: Species near to Acinetobacter towneri.</title>
        <authorList>
            <person name="Barbosa B."/>
            <person name="Fernandez-Garcia L."/>
            <person name="Gato E."/>
            <person name="Leao R."/>
            <person name="Albano R."/>
            <person name="Fernandez B."/>
            <person name="Fernandez-Cuenca F."/>
            <person name="Marques E."/>
            <person name="Tomas M."/>
        </authorList>
    </citation>
    <scope>NUCLEOTIDE SEQUENCE [LARGE SCALE GENOMIC DNA]</scope>
    <source>
        <strain evidence="2 3">5-2Ac02</strain>
    </source>
</reference>
<feature type="domain" description="Bacterial mobilisation" evidence="1">
    <location>
        <begin position="90"/>
        <end position="138"/>
    </location>
</feature>
<protein>
    <submittedName>
        <fullName evidence="2">Conjugal transfer protein TrbI</fullName>
    </submittedName>
</protein>